<evidence type="ECO:0000256" key="2">
    <source>
        <dbReference type="ARBA" id="ARBA00022737"/>
    </source>
</evidence>
<evidence type="ECO:0000256" key="1">
    <source>
        <dbReference type="ARBA" id="ARBA00022723"/>
    </source>
</evidence>
<keyword evidence="9" id="KW-1185">Reference proteome</keyword>
<feature type="compositionally biased region" description="Basic and acidic residues" evidence="6">
    <location>
        <begin position="140"/>
        <end position="154"/>
    </location>
</feature>
<dbReference type="EMBL" id="BPLQ01005716">
    <property type="protein sequence ID" value="GIY16590.1"/>
    <property type="molecule type" value="Genomic_DNA"/>
</dbReference>
<evidence type="ECO:0000313" key="8">
    <source>
        <dbReference type="EMBL" id="GIY16590.1"/>
    </source>
</evidence>
<accession>A0AAV4R4C8</accession>
<dbReference type="Gene3D" id="3.30.1370.210">
    <property type="match status" value="1"/>
</dbReference>
<reference evidence="8 9" key="1">
    <citation type="submission" date="2021-06" db="EMBL/GenBank/DDBJ databases">
        <title>Caerostris darwini draft genome.</title>
        <authorList>
            <person name="Kono N."/>
            <person name="Arakawa K."/>
        </authorList>
    </citation>
    <scope>NUCLEOTIDE SEQUENCE [LARGE SCALE GENOMIC DNA]</scope>
</reference>
<feature type="zinc finger region" description="C3H1-type" evidence="5">
    <location>
        <begin position="201"/>
        <end position="228"/>
    </location>
</feature>
<sequence length="265" mass="30236">MSLQSEVSPYIIGDPNKDTLIEGDDTKSDDNESSPNTDEEMDLEEGEILDSAGEEEEKKDFANNTCSLKEALDKTLVQNIEELANLENKAKNIDSPSRSKIISPRKLNKLAAKYMDPDRLKGAPDHDDGWVTGSPKRRSKYSDRPIDYRTELEAYRGSPDSSPERKKRDEKRKKKSSKKSKKSKRTSKFKEMKIAKYKRDSVRGRICKFYKEGKCAKGSDCSYSHVSASSMFKKKELCRFYLNGHCNKGNDCLFMHDILSLCLFI</sequence>
<dbReference type="PROSITE" id="PS50103">
    <property type="entry name" value="ZF_C3H1"/>
    <property type="match status" value="2"/>
</dbReference>
<feature type="compositionally biased region" description="Basic and acidic residues" evidence="6">
    <location>
        <begin position="115"/>
        <end position="129"/>
    </location>
</feature>
<keyword evidence="1 5" id="KW-0479">Metal-binding</keyword>
<dbReference type="Pfam" id="PF00642">
    <property type="entry name" value="zf-CCCH"/>
    <property type="match status" value="1"/>
</dbReference>
<dbReference type="GO" id="GO:0003723">
    <property type="term" value="F:RNA binding"/>
    <property type="evidence" value="ECO:0007669"/>
    <property type="project" value="InterPro"/>
</dbReference>
<comment type="caution">
    <text evidence="8">The sequence shown here is derived from an EMBL/GenBank/DDBJ whole genome shotgun (WGS) entry which is preliminary data.</text>
</comment>
<proteinExistence type="predicted"/>
<dbReference type="InterPro" id="IPR000571">
    <property type="entry name" value="Znf_CCCH"/>
</dbReference>
<name>A0AAV4R4C8_9ARAC</name>
<feature type="domain" description="C3H1-type" evidence="7">
    <location>
        <begin position="201"/>
        <end position="228"/>
    </location>
</feature>
<dbReference type="PANTHER" id="PTHR13119:SF12">
    <property type="entry name" value="PROTEIN SUPPRESSOR OF SABLE"/>
    <property type="match status" value="1"/>
</dbReference>
<evidence type="ECO:0000256" key="4">
    <source>
        <dbReference type="ARBA" id="ARBA00022833"/>
    </source>
</evidence>
<evidence type="ECO:0000256" key="6">
    <source>
        <dbReference type="SAM" id="MobiDB-lite"/>
    </source>
</evidence>
<evidence type="ECO:0000256" key="3">
    <source>
        <dbReference type="ARBA" id="ARBA00022771"/>
    </source>
</evidence>
<dbReference type="InterPro" id="IPR036855">
    <property type="entry name" value="Znf_CCCH_sf"/>
</dbReference>
<feature type="zinc finger region" description="C3H1-type" evidence="5">
    <location>
        <begin position="232"/>
        <end position="259"/>
    </location>
</feature>
<feature type="compositionally biased region" description="Basic residues" evidence="6">
    <location>
        <begin position="168"/>
        <end position="187"/>
    </location>
</feature>
<dbReference type="Proteomes" id="UP001054837">
    <property type="component" value="Unassembled WGS sequence"/>
</dbReference>
<dbReference type="InterPro" id="IPR045124">
    <property type="entry name" value="Su(sable)-like"/>
</dbReference>
<feature type="region of interest" description="Disordered" evidence="6">
    <location>
        <begin position="1"/>
        <end position="62"/>
    </location>
</feature>
<dbReference type="GO" id="GO:0005634">
    <property type="term" value="C:nucleus"/>
    <property type="evidence" value="ECO:0007669"/>
    <property type="project" value="TreeGrafter"/>
</dbReference>
<dbReference type="PANTHER" id="PTHR13119">
    <property type="entry name" value="ZINC FINGER CCCH DOMAIN-CONTAINING PROTEI"/>
    <property type="match status" value="1"/>
</dbReference>
<dbReference type="SUPFAM" id="SSF90229">
    <property type="entry name" value="CCCH zinc finger"/>
    <property type="match status" value="2"/>
</dbReference>
<dbReference type="Pfam" id="PF14608">
    <property type="entry name" value="zf-CCCH_2"/>
    <property type="match status" value="1"/>
</dbReference>
<feature type="domain" description="C3H1-type" evidence="7">
    <location>
        <begin position="232"/>
        <end position="259"/>
    </location>
</feature>
<gene>
    <name evidence="8" type="primary">AVEN_135264_1</name>
    <name evidence="8" type="ORF">CDAR_598951</name>
</gene>
<evidence type="ECO:0000259" key="7">
    <source>
        <dbReference type="PROSITE" id="PS50103"/>
    </source>
</evidence>
<keyword evidence="3 5" id="KW-0863">Zinc-finger</keyword>
<dbReference type="GO" id="GO:0045892">
    <property type="term" value="P:negative regulation of DNA-templated transcription"/>
    <property type="evidence" value="ECO:0007669"/>
    <property type="project" value="InterPro"/>
</dbReference>
<organism evidence="8 9">
    <name type="scientific">Caerostris darwini</name>
    <dbReference type="NCBI Taxonomy" id="1538125"/>
    <lineage>
        <taxon>Eukaryota</taxon>
        <taxon>Metazoa</taxon>
        <taxon>Ecdysozoa</taxon>
        <taxon>Arthropoda</taxon>
        <taxon>Chelicerata</taxon>
        <taxon>Arachnida</taxon>
        <taxon>Araneae</taxon>
        <taxon>Araneomorphae</taxon>
        <taxon>Entelegynae</taxon>
        <taxon>Araneoidea</taxon>
        <taxon>Araneidae</taxon>
        <taxon>Caerostris</taxon>
    </lineage>
</organism>
<evidence type="ECO:0000256" key="5">
    <source>
        <dbReference type="PROSITE-ProRule" id="PRU00723"/>
    </source>
</evidence>
<dbReference type="AlphaFoldDB" id="A0AAV4R4C8"/>
<feature type="region of interest" description="Disordered" evidence="6">
    <location>
        <begin position="86"/>
        <end position="190"/>
    </location>
</feature>
<evidence type="ECO:0000313" key="9">
    <source>
        <dbReference type="Proteomes" id="UP001054837"/>
    </source>
</evidence>
<keyword evidence="2" id="KW-0677">Repeat</keyword>
<protein>
    <recommendedName>
        <fullName evidence="7">C3H1-type domain-containing protein</fullName>
    </recommendedName>
</protein>
<dbReference type="SMART" id="SM00356">
    <property type="entry name" value="ZnF_C3H1"/>
    <property type="match status" value="2"/>
</dbReference>
<feature type="compositionally biased region" description="Basic and acidic residues" evidence="6">
    <location>
        <begin position="15"/>
        <end position="30"/>
    </location>
</feature>
<keyword evidence="4 5" id="KW-0862">Zinc</keyword>
<dbReference type="GO" id="GO:0008270">
    <property type="term" value="F:zinc ion binding"/>
    <property type="evidence" value="ECO:0007669"/>
    <property type="project" value="UniProtKB-KW"/>
</dbReference>
<feature type="compositionally biased region" description="Acidic residues" evidence="6">
    <location>
        <begin position="37"/>
        <end position="55"/>
    </location>
</feature>